<sequence>MQLAKAKQLVSKAQQAATRDGFNISVAVVDTAGLLVFFSRMDNTALGTIDVAIKKARTAALFHADSKDLGEMARAGSELYTLELTNDGMISFGGGLVIRDKEGQVIGGLGVAGATLHADEKLAQEALYG</sequence>
<dbReference type="InterPro" id="IPR052517">
    <property type="entry name" value="GlcG_carb_metab_protein"/>
</dbReference>
<dbReference type="Pfam" id="PF03928">
    <property type="entry name" value="HbpS-like"/>
    <property type="match status" value="1"/>
</dbReference>
<dbReference type="InterPro" id="IPR005624">
    <property type="entry name" value="PduO/GlcC-like"/>
</dbReference>
<evidence type="ECO:0000313" key="2">
    <source>
        <dbReference type="Proteomes" id="UP000069015"/>
    </source>
</evidence>
<gene>
    <name evidence="1" type="ORF">AT705_19320</name>
</gene>
<dbReference type="PANTHER" id="PTHR34309">
    <property type="entry name" value="SLR1406 PROTEIN"/>
    <property type="match status" value="1"/>
</dbReference>
<protein>
    <recommendedName>
        <fullName evidence="3">Heme-binding protein</fullName>
    </recommendedName>
</protein>
<dbReference type="RefSeq" id="WP_058797839.1">
    <property type="nucleotide sequence ID" value="NZ_CP013611.1"/>
</dbReference>
<accession>A0A0U3IA18</accession>
<dbReference type="SUPFAM" id="SSF143744">
    <property type="entry name" value="GlcG-like"/>
    <property type="match status" value="1"/>
</dbReference>
<dbReference type="InterPro" id="IPR038084">
    <property type="entry name" value="PduO/GlcC-like_sf"/>
</dbReference>
<dbReference type="KEGG" id="prr:AT705_19320"/>
<proteinExistence type="predicted"/>
<organism evidence="1 2">
    <name type="scientific">Pseudoalteromonas rubra</name>
    <dbReference type="NCBI Taxonomy" id="43658"/>
    <lineage>
        <taxon>Bacteria</taxon>
        <taxon>Pseudomonadati</taxon>
        <taxon>Pseudomonadota</taxon>
        <taxon>Gammaproteobacteria</taxon>
        <taxon>Alteromonadales</taxon>
        <taxon>Pseudoalteromonadaceae</taxon>
        <taxon>Pseudoalteromonas</taxon>
    </lineage>
</organism>
<evidence type="ECO:0008006" key="3">
    <source>
        <dbReference type="Google" id="ProtNLM"/>
    </source>
</evidence>
<dbReference type="EMBL" id="CP013611">
    <property type="protein sequence ID" value="ALU44911.1"/>
    <property type="molecule type" value="Genomic_DNA"/>
</dbReference>
<dbReference type="Proteomes" id="UP000069015">
    <property type="component" value="Chromosome 1"/>
</dbReference>
<dbReference type="Gene3D" id="3.30.450.150">
    <property type="entry name" value="Haem-degrading domain"/>
    <property type="match status" value="1"/>
</dbReference>
<evidence type="ECO:0000313" key="1">
    <source>
        <dbReference type="EMBL" id="ALU44911.1"/>
    </source>
</evidence>
<reference evidence="1 2" key="1">
    <citation type="submission" date="2015-12" db="EMBL/GenBank/DDBJ databases">
        <title>Complete genome sequence of Pseudoalteromonas rubra SCSIO 6842, harboring a conjugative plasmid.</title>
        <authorList>
            <person name="Li B."/>
            <person name="Wang X."/>
        </authorList>
    </citation>
    <scope>NUCLEOTIDE SEQUENCE [LARGE SCALE GENOMIC DNA]</scope>
    <source>
        <strain evidence="1 2">SCSIO 6842</strain>
    </source>
</reference>
<dbReference type="AlphaFoldDB" id="A0A0U3IA18"/>
<dbReference type="PANTHER" id="PTHR34309:SF1">
    <property type="entry name" value="PROTEIN GLCG"/>
    <property type="match status" value="1"/>
</dbReference>
<name>A0A0U3IA18_9GAMM</name>